<evidence type="ECO:0000313" key="2">
    <source>
        <dbReference type="EMBL" id="KAL3738870.1"/>
    </source>
</evidence>
<feature type="compositionally biased region" description="Low complexity" evidence="1">
    <location>
        <begin position="40"/>
        <end position="50"/>
    </location>
</feature>
<feature type="compositionally biased region" description="Basic and acidic residues" evidence="1">
    <location>
        <begin position="7"/>
        <end position="16"/>
    </location>
</feature>
<dbReference type="Proteomes" id="UP001634007">
    <property type="component" value="Unassembled WGS sequence"/>
</dbReference>
<accession>A0ABD3KSR6</accession>
<dbReference type="EMBL" id="JBJKBG010000005">
    <property type="protein sequence ID" value="KAL3738870.1"/>
    <property type="molecule type" value="Genomic_DNA"/>
</dbReference>
<evidence type="ECO:0000313" key="3">
    <source>
        <dbReference type="Proteomes" id="UP001634007"/>
    </source>
</evidence>
<dbReference type="AlphaFoldDB" id="A0ABD3KSR6"/>
<gene>
    <name evidence="2" type="ORF">ACJRO7_020273</name>
</gene>
<feature type="compositionally biased region" description="Low complexity" evidence="1">
    <location>
        <begin position="22"/>
        <end position="33"/>
    </location>
</feature>
<evidence type="ECO:0000256" key="1">
    <source>
        <dbReference type="SAM" id="MobiDB-lite"/>
    </source>
</evidence>
<protein>
    <submittedName>
        <fullName evidence="2">Uncharacterized protein</fullName>
    </submittedName>
</protein>
<organism evidence="2 3">
    <name type="scientific">Eucalyptus globulus</name>
    <name type="common">Tasmanian blue gum</name>
    <dbReference type="NCBI Taxonomy" id="34317"/>
    <lineage>
        <taxon>Eukaryota</taxon>
        <taxon>Viridiplantae</taxon>
        <taxon>Streptophyta</taxon>
        <taxon>Embryophyta</taxon>
        <taxon>Tracheophyta</taxon>
        <taxon>Spermatophyta</taxon>
        <taxon>Magnoliopsida</taxon>
        <taxon>eudicotyledons</taxon>
        <taxon>Gunneridae</taxon>
        <taxon>Pentapetalae</taxon>
        <taxon>rosids</taxon>
        <taxon>malvids</taxon>
        <taxon>Myrtales</taxon>
        <taxon>Myrtaceae</taxon>
        <taxon>Myrtoideae</taxon>
        <taxon>Eucalypteae</taxon>
        <taxon>Eucalyptus</taxon>
    </lineage>
</organism>
<name>A0ABD3KSR6_EUCGL</name>
<comment type="caution">
    <text evidence="2">The sequence shown here is derived from an EMBL/GenBank/DDBJ whole genome shotgun (WGS) entry which is preliminary data.</text>
</comment>
<keyword evidence="3" id="KW-1185">Reference proteome</keyword>
<reference evidence="2 3" key="1">
    <citation type="submission" date="2024-11" db="EMBL/GenBank/DDBJ databases">
        <title>Chromosome-level genome assembly of Eucalyptus globulus Labill. provides insights into its genome evolution.</title>
        <authorList>
            <person name="Li X."/>
        </authorList>
    </citation>
    <scope>NUCLEOTIDE SEQUENCE [LARGE SCALE GENOMIC DNA]</scope>
    <source>
        <strain evidence="2">CL2024</strain>
        <tissue evidence="2">Fresh tender leaves</tissue>
    </source>
</reference>
<sequence length="119" mass="13104">MTTDEPGGYRRDDREQPTGVRPPSLSLPSLFPTGEPPRRPSGSGSGPDSSVPYSFSLLASLSALPLFYSEPPRDRRTTAPPFRLQIRHRLVQWKFVLLTAEEHSQVGLETPCSYGFGCG</sequence>
<proteinExistence type="predicted"/>
<feature type="region of interest" description="Disordered" evidence="1">
    <location>
        <begin position="1"/>
        <end position="50"/>
    </location>
</feature>